<keyword evidence="2 7" id="KW-0812">Transmembrane</keyword>
<reference evidence="9 10" key="1">
    <citation type="submission" date="2023-01" db="EMBL/GenBank/DDBJ databases">
        <title>Analysis of 21 Apiospora genomes using comparative genomics revels a genus with tremendous synthesis potential of carbohydrate active enzymes and secondary metabolites.</title>
        <authorList>
            <person name="Sorensen T."/>
        </authorList>
    </citation>
    <scope>NUCLEOTIDE SEQUENCE [LARGE SCALE GENOMIC DNA]</scope>
    <source>
        <strain evidence="9 10">CBS 114990</strain>
    </source>
</reference>
<feature type="transmembrane region" description="Helical" evidence="7">
    <location>
        <begin position="69"/>
        <end position="88"/>
    </location>
</feature>
<feature type="compositionally biased region" description="Low complexity" evidence="6">
    <location>
        <begin position="301"/>
        <end position="314"/>
    </location>
</feature>
<evidence type="ECO:0000256" key="6">
    <source>
        <dbReference type="SAM" id="MobiDB-lite"/>
    </source>
</evidence>
<feature type="domain" description="Rhodopsin" evidence="8">
    <location>
        <begin position="31"/>
        <end position="286"/>
    </location>
</feature>
<evidence type="ECO:0000313" key="10">
    <source>
        <dbReference type="Proteomes" id="UP001433268"/>
    </source>
</evidence>
<evidence type="ECO:0000256" key="4">
    <source>
        <dbReference type="ARBA" id="ARBA00023136"/>
    </source>
</evidence>
<organism evidence="9 10">
    <name type="scientific">Apiospora hydei</name>
    <dbReference type="NCBI Taxonomy" id="1337664"/>
    <lineage>
        <taxon>Eukaryota</taxon>
        <taxon>Fungi</taxon>
        <taxon>Dikarya</taxon>
        <taxon>Ascomycota</taxon>
        <taxon>Pezizomycotina</taxon>
        <taxon>Sordariomycetes</taxon>
        <taxon>Xylariomycetidae</taxon>
        <taxon>Amphisphaeriales</taxon>
        <taxon>Apiosporaceae</taxon>
        <taxon>Apiospora</taxon>
    </lineage>
</organism>
<dbReference type="InterPro" id="IPR049326">
    <property type="entry name" value="Rhodopsin_dom_fungi"/>
</dbReference>
<dbReference type="GeneID" id="92046140"/>
<comment type="similarity">
    <text evidence="5">Belongs to the SAT4 family.</text>
</comment>
<dbReference type="InterPro" id="IPR052337">
    <property type="entry name" value="SAT4-like"/>
</dbReference>
<feature type="transmembrane region" description="Helical" evidence="7">
    <location>
        <begin position="45"/>
        <end position="63"/>
    </location>
</feature>
<sequence>MATFPIERDDQRAILVANVLMIAVPVIAVLLRLLSRRIAKRALNISDYLMVAAVVCFADPFSSPLALCVSASLSSLSITGVVRCGLGYDHMANIMKSYGPEPITLLLKLLIGLQFTWVISLSLCKISILLLYRKLFPTPLIHWASLTTSALIVAWAIATIMAGCLICQPISKNWDLFMTGGHCGDQVLSFTVTGVINHITDVMVLVLPLPNLYKLQVPIQQRIVLVGVFSLGFLTCAVSAVRIHYLSSMDYTDLTFSMKYPNIFSGLEPSAAITLACIPLLRPLFRWSGGYSPTGTALDPKSSSSSSSKNSGSSHTKKAVSGSNPLKRPKNKNKNKKNDDEDEYGSSQVRLRPDNVKHTVSATSHPRHGGGGGSDGGSSLAAESFIENEEENKTEDGGRQRNENHHPDRPVITVRQQWDVTKQ</sequence>
<evidence type="ECO:0000256" key="5">
    <source>
        <dbReference type="ARBA" id="ARBA00038359"/>
    </source>
</evidence>
<feature type="compositionally biased region" description="Polar residues" evidence="6">
    <location>
        <begin position="414"/>
        <end position="423"/>
    </location>
</feature>
<feature type="transmembrane region" description="Helical" evidence="7">
    <location>
        <begin position="144"/>
        <end position="167"/>
    </location>
</feature>
<dbReference type="RefSeq" id="XP_066668422.1">
    <property type="nucleotide sequence ID" value="XM_066813080.1"/>
</dbReference>
<gene>
    <name evidence="9" type="ORF">PG997_008765</name>
</gene>
<feature type="region of interest" description="Disordered" evidence="6">
    <location>
        <begin position="295"/>
        <end position="423"/>
    </location>
</feature>
<dbReference type="PANTHER" id="PTHR33048">
    <property type="entry name" value="PTH11-LIKE INTEGRAL MEMBRANE PROTEIN (AFU_ORTHOLOGUE AFUA_5G11245)"/>
    <property type="match status" value="1"/>
</dbReference>
<evidence type="ECO:0000256" key="3">
    <source>
        <dbReference type="ARBA" id="ARBA00022989"/>
    </source>
</evidence>
<dbReference type="Proteomes" id="UP001433268">
    <property type="component" value="Unassembled WGS sequence"/>
</dbReference>
<dbReference type="EMBL" id="JAQQWN010000006">
    <property type="protein sequence ID" value="KAK8080947.1"/>
    <property type="molecule type" value="Genomic_DNA"/>
</dbReference>
<feature type="compositionally biased region" description="Basic and acidic residues" evidence="6">
    <location>
        <begin position="394"/>
        <end position="409"/>
    </location>
</feature>
<feature type="transmembrane region" description="Helical" evidence="7">
    <location>
        <begin position="109"/>
        <end position="132"/>
    </location>
</feature>
<feature type="transmembrane region" description="Helical" evidence="7">
    <location>
        <begin position="223"/>
        <end position="243"/>
    </location>
</feature>
<keyword evidence="10" id="KW-1185">Reference proteome</keyword>
<evidence type="ECO:0000313" key="9">
    <source>
        <dbReference type="EMBL" id="KAK8080947.1"/>
    </source>
</evidence>
<accession>A0ABR1WD62</accession>
<keyword evidence="4 7" id="KW-0472">Membrane</keyword>
<proteinExistence type="inferred from homology"/>
<dbReference type="PANTHER" id="PTHR33048:SF57">
    <property type="entry name" value="INTEGRAL MEMBRANE PROTEIN-RELATED"/>
    <property type="match status" value="1"/>
</dbReference>
<comment type="caution">
    <text evidence="9">The sequence shown here is derived from an EMBL/GenBank/DDBJ whole genome shotgun (WGS) entry which is preliminary data.</text>
</comment>
<evidence type="ECO:0000256" key="1">
    <source>
        <dbReference type="ARBA" id="ARBA00004141"/>
    </source>
</evidence>
<keyword evidence="3 7" id="KW-1133">Transmembrane helix</keyword>
<protein>
    <recommendedName>
        <fullName evidence="8">Rhodopsin domain-containing protein</fullName>
    </recommendedName>
</protein>
<evidence type="ECO:0000256" key="2">
    <source>
        <dbReference type="ARBA" id="ARBA00022692"/>
    </source>
</evidence>
<evidence type="ECO:0000256" key="7">
    <source>
        <dbReference type="SAM" id="Phobius"/>
    </source>
</evidence>
<evidence type="ECO:0000259" key="8">
    <source>
        <dbReference type="Pfam" id="PF20684"/>
    </source>
</evidence>
<dbReference type="Pfam" id="PF20684">
    <property type="entry name" value="Fung_rhodopsin"/>
    <property type="match status" value="1"/>
</dbReference>
<comment type="subcellular location">
    <subcellularLocation>
        <location evidence="1">Membrane</location>
        <topology evidence="1">Multi-pass membrane protein</topology>
    </subcellularLocation>
</comment>
<name>A0ABR1WD62_9PEZI</name>
<feature type="transmembrane region" description="Helical" evidence="7">
    <location>
        <begin position="12"/>
        <end position="33"/>
    </location>
</feature>